<organism evidence="2 3">
    <name type="scientific">Paenibacillus phytorum</name>
    <dbReference type="NCBI Taxonomy" id="2654977"/>
    <lineage>
        <taxon>Bacteria</taxon>
        <taxon>Bacillati</taxon>
        <taxon>Bacillota</taxon>
        <taxon>Bacilli</taxon>
        <taxon>Bacillales</taxon>
        <taxon>Paenibacillaceae</taxon>
        <taxon>Paenibacillus</taxon>
    </lineage>
</organism>
<evidence type="ECO:0000313" key="2">
    <source>
        <dbReference type="EMBL" id="NOU74519.1"/>
    </source>
</evidence>
<accession>A0ABX1Y1N0</accession>
<dbReference type="PANTHER" id="PTHR40089:SF1">
    <property type="entry name" value="ETHANOLAMINE PERMEASE EUTH-RELATED"/>
    <property type="match status" value="1"/>
</dbReference>
<dbReference type="EMBL" id="WHOA01000166">
    <property type="protein sequence ID" value="NOU74519.1"/>
    <property type="molecule type" value="Genomic_DNA"/>
</dbReference>
<dbReference type="RefSeq" id="WP_171645924.1">
    <property type="nucleotide sequence ID" value="NZ_WHOA01000166.1"/>
</dbReference>
<evidence type="ECO:0000256" key="1">
    <source>
        <dbReference type="SAM" id="Phobius"/>
    </source>
</evidence>
<feature type="transmembrane region" description="Helical" evidence="1">
    <location>
        <begin position="329"/>
        <end position="352"/>
    </location>
</feature>
<gene>
    <name evidence="2" type="primary">eutH</name>
    <name evidence="2" type="ORF">GC098_24500</name>
</gene>
<dbReference type="Proteomes" id="UP000616779">
    <property type="component" value="Unassembled WGS sequence"/>
</dbReference>
<dbReference type="PANTHER" id="PTHR40089">
    <property type="entry name" value="ETHANOLAMINE UTILIZATION PROTEIN EUTH"/>
    <property type="match status" value="1"/>
</dbReference>
<feature type="transmembrane region" description="Helical" evidence="1">
    <location>
        <begin position="165"/>
        <end position="185"/>
    </location>
</feature>
<keyword evidence="1" id="KW-1133">Transmembrane helix</keyword>
<feature type="transmembrane region" description="Helical" evidence="1">
    <location>
        <begin position="76"/>
        <end position="93"/>
    </location>
</feature>
<dbReference type="InterPro" id="IPR007441">
    <property type="entry name" value="EutH"/>
</dbReference>
<feature type="transmembrane region" description="Helical" evidence="1">
    <location>
        <begin position="270"/>
        <end position="290"/>
    </location>
</feature>
<feature type="transmembrane region" description="Helical" evidence="1">
    <location>
        <begin position="105"/>
        <end position="130"/>
    </location>
</feature>
<feature type="transmembrane region" description="Helical" evidence="1">
    <location>
        <begin position="38"/>
        <end position="56"/>
    </location>
</feature>
<name>A0ABX1Y1N0_9BACL</name>
<feature type="transmembrane region" description="Helical" evidence="1">
    <location>
        <begin position="236"/>
        <end position="258"/>
    </location>
</feature>
<feature type="transmembrane region" description="Helical" evidence="1">
    <location>
        <begin position="197"/>
        <end position="224"/>
    </location>
</feature>
<dbReference type="PIRSF" id="PIRSF019466">
    <property type="entry name" value="EutH"/>
    <property type="match status" value="1"/>
</dbReference>
<sequence>MDKFVLYLIGSFFVIGAIDYITGNHLKLGGKFEEGIKTMGALGLGMIGILSLAPIFTNFLSAEIIPIFRVFHLDPSIVPAAFLAVDMGGYQMANELALTEEMGAFSGIIIASTLGATISFSIPVALGMLSKEDEKYFSKGVLVGIITIPIGCLAAGLWQKININILVWNLVPIFVFAIILGAGLLKAPHVFIKVFNVFGKLIMSLSTVGLLLQGIDVIFGVRLVSGLAPLSESTVIVGKIAFVLGGAYPMLALINRIFKNSFKEIGEKFGINSVSVAGILGSLASNLLIFGTFKEMNPKGKVVCTAFGVSGAFVFGGQFGFVSGVAPEMLGAFIISKLTAGIISIVLAAWLYDRENKEFSLKENGGISNEYQG</sequence>
<keyword evidence="1" id="KW-0472">Membrane</keyword>
<dbReference type="Pfam" id="PF04346">
    <property type="entry name" value="EutH"/>
    <property type="match status" value="1"/>
</dbReference>
<keyword evidence="3" id="KW-1185">Reference proteome</keyword>
<feature type="transmembrane region" description="Helical" evidence="1">
    <location>
        <begin position="136"/>
        <end position="158"/>
    </location>
</feature>
<feature type="transmembrane region" description="Helical" evidence="1">
    <location>
        <begin position="302"/>
        <end position="323"/>
    </location>
</feature>
<reference evidence="2 3" key="1">
    <citation type="submission" date="2019-10" db="EMBL/GenBank/DDBJ databases">
        <title>Description of Paenibacillus terrestris sp. nov.</title>
        <authorList>
            <person name="Carlier A."/>
            <person name="Qi S."/>
        </authorList>
    </citation>
    <scope>NUCLEOTIDE SEQUENCE [LARGE SCALE GENOMIC DNA]</scope>
    <source>
        <strain evidence="2 3">LMG 31458</strain>
    </source>
</reference>
<protein>
    <submittedName>
        <fullName evidence="2">Ethanolamine utilization protein EutH</fullName>
    </submittedName>
</protein>
<comment type="caution">
    <text evidence="2">The sequence shown here is derived from an EMBL/GenBank/DDBJ whole genome shotgun (WGS) entry which is preliminary data.</text>
</comment>
<feature type="transmembrane region" description="Helical" evidence="1">
    <location>
        <begin position="6"/>
        <end position="26"/>
    </location>
</feature>
<keyword evidence="1" id="KW-0812">Transmembrane</keyword>
<evidence type="ECO:0000313" key="3">
    <source>
        <dbReference type="Proteomes" id="UP000616779"/>
    </source>
</evidence>
<dbReference type="NCBIfam" id="NF011667">
    <property type="entry name" value="PRK15086.1-3"/>
    <property type="match status" value="1"/>
</dbReference>
<proteinExistence type="predicted"/>